<dbReference type="AlphaFoldDB" id="A0A8J5X0H2"/>
<proteinExistence type="predicted"/>
<comment type="caution">
    <text evidence="2">The sequence shown here is derived from an EMBL/GenBank/DDBJ whole genome shotgun (WGS) entry which is preliminary data.</text>
</comment>
<accession>A0A8J5X0H2</accession>
<protein>
    <submittedName>
        <fullName evidence="2">Uncharacterized protein</fullName>
    </submittedName>
</protein>
<evidence type="ECO:0000256" key="1">
    <source>
        <dbReference type="SAM" id="MobiDB-lite"/>
    </source>
</evidence>
<dbReference type="Proteomes" id="UP000729402">
    <property type="component" value="Unassembled WGS sequence"/>
</dbReference>
<dbReference type="EMBL" id="JAAALK010000079">
    <property type="protein sequence ID" value="KAG8099030.1"/>
    <property type="molecule type" value="Genomic_DNA"/>
</dbReference>
<sequence length="80" mass="8953">MRQSEHQPWGSNSREEDEAGQLYEMVRITSSQSQGGECGRGRTQVLSGFSCRCDQLAAESGSREDITHQICTRKQISCEN</sequence>
<feature type="region of interest" description="Disordered" evidence="1">
    <location>
        <begin position="1"/>
        <end position="21"/>
    </location>
</feature>
<reference evidence="2" key="2">
    <citation type="submission" date="2021-02" db="EMBL/GenBank/DDBJ databases">
        <authorList>
            <person name="Kimball J.A."/>
            <person name="Haas M.W."/>
            <person name="Macchietto M."/>
            <person name="Kono T."/>
            <person name="Duquette J."/>
            <person name="Shao M."/>
        </authorList>
    </citation>
    <scope>NUCLEOTIDE SEQUENCE</scope>
    <source>
        <tissue evidence="2">Fresh leaf tissue</tissue>
    </source>
</reference>
<evidence type="ECO:0000313" key="3">
    <source>
        <dbReference type="Proteomes" id="UP000729402"/>
    </source>
</evidence>
<reference evidence="2" key="1">
    <citation type="journal article" date="2021" name="bioRxiv">
        <title>Whole Genome Assembly and Annotation of Northern Wild Rice, Zizania palustris L., Supports a Whole Genome Duplication in the Zizania Genus.</title>
        <authorList>
            <person name="Haas M."/>
            <person name="Kono T."/>
            <person name="Macchietto M."/>
            <person name="Millas R."/>
            <person name="McGilp L."/>
            <person name="Shao M."/>
            <person name="Duquette J."/>
            <person name="Hirsch C.N."/>
            <person name="Kimball J."/>
        </authorList>
    </citation>
    <scope>NUCLEOTIDE SEQUENCE</scope>
    <source>
        <tissue evidence="2">Fresh leaf tissue</tissue>
    </source>
</reference>
<gene>
    <name evidence="2" type="ORF">GUJ93_ZPchr0013g36311</name>
</gene>
<keyword evidence="3" id="KW-1185">Reference proteome</keyword>
<organism evidence="2 3">
    <name type="scientific">Zizania palustris</name>
    <name type="common">Northern wild rice</name>
    <dbReference type="NCBI Taxonomy" id="103762"/>
    <lineage>
        <taxon>Eukaryota</taxon>
        <taxon>Viridiplantae</taxon>
        <taxon>Streptophyta</taxon>
        <taxon>Embryophyta</taxon>
        <taxon>Tracheophyta</taxon>
        <taxon>Spermatophyta</taxon>
        <taxon>Magnoliopsida</taxon>
        <taxon>Liliopsida</taxon>
        <taxon>Poales</taxon>
        <taxon>Poaceae</taxon>
        <taxon>BOP clade</taxon>
        <taxon>Oryzoideae</taxon>
        <taxon>Oryzeae</taxon>
        <taxon>Zizaniinae</taxon>
        <taxon>Zizania</taxon>
    </lineage>
</organism>
<evidence type="ECO:0000313" key="2">
    <source>
        <dbReference type="EMBL" id="KAG8099030.1"/>
    </source>
</evidence>
<name>A0A8J5X0H2_ZIZPA</name>